<dbReference type="EMBL" id="JANHOG010002958">
    <property type="protein sequence ID" value="KAJ3518488.1"/>
    <property type="molecule type" value="Genomic_DNA"/>
</dbReference>
<protein>
    <submittedName>
        <fullName evidence="1">Uncharacterized protein</fullName>
    </submittedName>
</protein>
<organism evidence="1 2">
    <name type="scientific">Phlebia brevispora</name>
    <dbReference type="NCBI Taxonomy" id="194682"/>
    <lineage>
        <taxon>Eukaryota</taxon>
        <taxon>Fungi</taxon>
        <taxon>Dikarya</taxon>
        <taxon>Basidiomycota</taxon>
        <taxon>Agaricomycotina</taxon>
        <taxon>Agaricomycetes</taxon>
        <taxon>Polyporales</taxon>
        <taxon>Meruliaceae</taxon>
        <taxon>Phlebia</taxon>
    </lineage>
</organism>
<accession>A0ACC1RJ83</accession>
<sequence length="107" mass="11604">MPQLVPPVVSCPVDPQDLVRRKLGVEVKSSQVVGKDAFCTTHDVVLEDGRAVSLRLPNNLSLASVVEAEVCIAQTSIPVPKVLSYGLVDEDKELKVSYLIFEKVSLS</sequence>
<proteinExistence type="predicted"/>
<keyword evidence="2" id="KW-1185">Reference proteome</keyword>
<evidence type="ECO:0000313" key="1">
    <source>
        <dbReference type="EMBL" id="KAJ3518488.1"/>
    </source>
</evidence>
<name>A0ACC1RJ83_9APHY</name>
<gene>
    <name evidence="1" type="ORF">NM688_g9432</name>
</gene>
<comment type="caution">
    <text evidence="1">The sequence shown here is derived from an EMBL/GenBank/DDBJ whole genome shotgun (WGS) entry which is preliminary data.</text>
</comment>
<dbReference type="Proteomes" id="UP001148662">
    <property type="component" value="Unassembled WGS sequence"/>
</dbReference>
<reference evidence="1" key="1">
    <citation type="submission" date="2022-07" db="EMBL/GenBank/DDBJ databases">
        <title>Genome Sequence of Phlebia brevispora.</title>
        <authorList>
            <person name="Buettner E."/>
        </authorList>
    </citation>
    <scope>NUCLEOTIDE SEQUENCE</scope>
    <source>
        <strain evidence="1">MPL23</strain>
    </source>
</reference>
<evidence type="ECO:0000313" key="2">
    <source>
        <dbReference type="Proteomes" id="UP001148662"/>
    </source>
</evidence>